<feature type="region of interest" description="Disordered" evidence="1">
    <location>
        <begin position="446"/>
        <end position="465"/>
    </location>
</feature>
<dbReference type="Pfam" id="PF03068">
    <property type="entry name" value="PAD"/>
    <property type="match status" value="1"/>
</dbReference>
<evidence type="ECO:0000256" key="1">
    <source>
        <dbReference type="SAM" id="MobiDB-lite"/>
    </source>
</evidence>
<dbReference type="InterPro" id="IPR013530">
    <property type="entry name" value="PAD_C"/>
</dbReference>
<dbReference type="OrthoDB" id="5102063at2759"/>
<name>A0A545UW64_9HYPO</name>
<comment type="caution">
    <text evidence="4">The sequence shown here is derived from an EMBL/GenBank/DDBJ whole genome shotgun (WGS) entry which is preliminary data.</text>
</comment>
<dbReference type="InterPro" id="IPR004303">
    <property type="entry name" value="PAD"/>
</dbReference>
<dbReference type="PANTHER" id="PTHR10837">
    <property type="entry name" value="PEPTIDYLARGININE DEIMINASE"/>
    <property type="match status" value="1"/>
</dbReference>
<dbReference type="EMBL" id="SPUK01000011">
    <property type="protein sequence ID" value="TQV93707.1"/>
    <property type="molecule type" value="Genomic_DNA"/>
</dbReference>
<evidence type="ECO:0000313" key="4">
    <source>
        <dbReference type="EMBL" id="TQV93707.1"/>
    </source>
</evidence>
<reference evidence="4 5" key="1">
    <citation type="journal article" date="2019" name="Appl. Microbiol. Biotechnol.">
        <title>Genome sequence of Isaria javanica and comparative genome analysis insights into family S53 peptidase evolution in fungal entomopathogens.</title>
        <authorList>
            <person name="Lin R."/>
            <person name="Zhang X."/>
            <person name="Xin B."/>
            <person name="Zou M."/>
            <person name="Gao Y."/>
            <person name="Qin F."/>
            <person name="Hu Q."/>
            <person name="Xie B."/>
            <person name="Cheng X."/>
        </authorList>
    </citation>
    <scope>NUCLEOTIDE SEQUENCE [LARGE SCALE GENOMIC DNA]</scope>
    <source>
        <strain evidence="4 5">IJ1G</strain>
    </source>
</reference>
<accession>A0A545UW64</accession>
<dbReference type="GO" id="GO:0005509">
    <property type="term" value="F:calcium ion binding"/>
    <property type="evidence" value="ECO:0007669"/>
    <property type="project" value="InterPro"/>
</dbReference>
<evidence type="ECO:0000259" key="3">
    <source>
        <dbReference type="Pfam" id="PF03068"/>
    </source>
</evidence>
<feature type="signal peptide" evidence="2">
    <location>
        <begin position="1"/>
        <end position="15"/>
    </location>
</feature>
<feature type="domain" description="Protein-arginine deiminase C-terminal" evidence="3">
    <location>
        <begin position="221"/>
        <end position="601"/>
    </location>
</feature>
<dbReference type="SUPFAM" id="SSF110083">
    <property type="entry name" value="Peptidylarginine deiminase Pad4, middle domain"/>
    <property type="match status" value="1"/>
</dbReference>
<proteinExistence type="predicted"/>
<dbReference type="AlphaFoldDB" id="A0A545UW64"/>
<dbReference type="GO" id="GO:0004668">
    <property type="term" value="F:protein-arginine deiminase activity"/>
    <property type="evidence" value="ECO:0007669"/>
    <property type="project" value="InterPro"/>
</dbReference>
<dbReference type="Proteomes" id="UP000315783">
    <property type="component" value="Unassembled WGS sequence"/>
</dbReference>
<dbReference type="PANTHER" id="PTHR10837:SF8">
    <property type="entry name" value="PROTEIN-ARGININE DEIMINASE"/>
    <property type="match status" value="1"/>
</dbReference>
<feature type="chain" id="PRO_5021737097" evidence="2">
    <location>
        <begin position="16"/>
        <end position="616"/>
    </location>
</feature>
<evidence type="ECO:0000313" key="5">
    <source>
        <dbReference type="Proteomes" id="UP000315783"/>
    </source>
</evidence>
<dbReference type="GO" id="GO:0005737">
    <property type="term" value="C:cytoplasm"/>
    <property type="evidence" value="ECO:0007669"/>
    <property type="project" value="InterPro"/>
</dbReference>
<keyword evidence="5" id="KW-1185">Reference proteome</keyword>
<organism evidence="4 5">
    <name type="scientific">Cordyceps javanica</name>
    <dbReference type="NCBI Taxonomy" id="43265"/>
    <lineage>
        <taxon>Eukaryota</taxon>
        <taxon>Fungi</taxon>
        <taxon>Dikarya</taxon>
        <taxon>Ascomycota</taxon>
        <taxon>Pezizomycotina</taxon>
        <taxon>Sordariomycetes</taxon>
        <taxon>Hypocreomycetidae</taxon>
        <taxon>Hypocreales</taxon>
        <taxon>Cordycipitaceae</taxon>
        <taxon>Cordyceps</taxon>
    </lineage>
</organism>
<dbReference type="InterPro" id="IPR036556">
    <property type="entry name" value="PAD_central_sf"/>
</dbReference>
<keyword evidence="2" id="KW-0732">Signal</keyword>
<dbReference type="Gene3D" id="3.75.10.10">
    <property type="entry name" value="L-arginine/glycine Amidinotransferase, Chain A"/>
    <property type="match status" value="1"/>
</dbReference>
<protein>
    <submittedName>
        <fullName evidence="4">Arginine deiminase type-3</fullName>
    </submittedName>
</protein>
<evidence type="ECO:0000256" key="2">
    <source>
        <dbReference type="SAM" id="SignalP"/>
    </source>
</evidence>
<dbReference type="SUPFAM" id="SSF55909">
    <property type="entry name" value="Pentein"/>
    <property type="match status" value="1"/>
</dbReference>
<gene>
    <name evidence="4" type="ORF">IF1G_07439</name>
</gene>
<sequence>MRLAILTAVLPLATAVPASLTYKRAPTINDSLQVVILADTNRDGKVDIEGASDLGEGKKTWTETSGALFLPNIGDTSDRCRKQHQDSLSLVDCNDASGDMQWAPQYLAPLRTIPIDGLGMSAVGRISVSDPVARKSVRIFRPVYYWGEDGHGQPDWWVIVDNDMTFSAAELAKGLQLGIDARGPRGHLVTGLDTKSSKTDTPQTWDGRVTVTFSVTDRERSYTDSVMLRVAPVVTQNHLQPVAKVFTFLRGQNEEIFDGIAAAVKKAGIDEPVQETEGVGDFIQDLFETMYASMPGPDGSTISLPIILPAPLSTVFGKGSMKVASQIRSTGVGMITDVPPGTDTDTLDSMGNLETIPPYEHNGRSFPAGRIVMGANETAGRVPRAMSFVQAQEMQDPILVDSTWLEVQHVDEFLQFLPAKTPRKWSVMVSDPLAAVEILEAAKAEGHGDEPYTSHPPTGWRGASGTVNSNLDSGIREMNEECARRIQGTIDMLKRETGITDDEIFRVPVLYTKAYNPAIPSNGDFQARALLPSAVNGIVMNDSLYLAPKQWGLPNAAGTDTMEQAVRDAYAKAGFSVEFVDDWPFHLRKGDLHCITNVLREIPGSRAADALGSSLA</sequence>